<evidence type="ECO:0008006" key="3">
    <source>
        <dbReference type="Google" id="ProtNLM"/>
    </source>
</evidence>
<dbReference type="EMBL" id="BAAANJ010000007">
    <property type="protein sequence ID" value="GAA1812400.1"/>
    <property type="molecule type" value="Genomic_DNA"/>
</dbReference>
<evidence type="ECO:0000313" key="2">
    <source>
        <dbReference type="Proteomes" id="UP001500002"/>
    </source>
</evidence>
<keyword evidence="2" id="KW-1185">Reference proteome</keyword>
<name>A0ABN2M9Z9_9MICO</name>
<dbReference type="Proteomes" id="UP001500002">
    <property type="component" value="Unassembled WGS sequence"/>
</dbReference>
<sequence length="207" mass="21211">MPAKETKHDSATATGAPLRVTRFDRITHSVRGRHSVPTTWRTKIGGAPTGRTRIGEVTMHGTRTTAALAFAAALVLSGCALSGCAADGTAPTSVADACATIQDALRDLSNGAQNALASADDPAEIQATLEGYSQRAGTLAEKADNPDVADTLETLDMKLSDAAVAVGTLPTDAEGELDVDAIAEQQTEIQEAVAKISAACANQQPEG</sequence>
<accession>A0ABN2M9Z9</accession>
<evidence type="ECO:0000313" key="1">
    <source>
        <dbReference type="EMBL" id="GAA1812400.1"/>
    </source>
</evidence>
<comment type="caution">
    <text evidence="1">The sequence shown here is derived from an EMBL/GenBank/DDBJ whole genome shotgun (WGS) entry which is preliminary data.</text>
</comment>
<proteinExistence type="predicted"/>
<organism evidence="1 2">
    <name type="scientific">Agromyces neolithicus</name>
    <dbReference type="NCBI Taxonomy" id="269420"/>
    <lineage>
        <taxon>Bacteria</taxon>
        <taxon>Bacillati</taxon>
        <taxon>Actinomycetota</taxon>
        <taxon>Actinomycetes</taxon>
        <taxon>Micrococcales</taxon>
        <taxon>Microbacteriaceae</taxon>
        <taxon>Agromyces</taxon>
    </lineage>
</organism>
<protein>
    <recommendedName>
        <fullName evidence="3">Secreted protein</fullName>
    </recommendedName>
</protein>
<reference evidence="1 2" key="1">
    <citation type="journal article" date="2019" name="Int. J. Syst. Evol. Microbiol.">
        <title>The Global Catalogue of Microorganisms (GCM) 10K type strain sequencing project: providing services to taxonomists for standard genome sequencing and annotation.</title>
        <authorList>
            <consortium name="The Broad Institute Genomics Platform"/>
            <consortium name="The Broad Institute Genome Sequencing Center for Infectious Disease"/>
            <person name="Wu L."/>
            <person name="Ma J."/>
        </authorList>
    </citation>
    <scope>NUCLEOTIDE SEQUENCE [LARGE SCALE GENOMIC DNA]</scope>
    <source>
        <strain evidence="1 2">JCM 14322</strain>
    </source>
</reference>
<gene>
    <name evidence="1" type="ORF">GCM10009749_22030</name>
</gene>